<dbReference type="AlphaFoldDB" id="A0A0G4PZN8"/>
<name>A0A0G4PZN8_9GAMM</name>
<reference evidence="2" key="1">
    <citation type="submission" date="2015-06" db="EMBL/GenBank/DDBJ databases">
        <authorList>
            <person name="Urmite Genomes"/>
        </authorList>
    </citation>
    <scope>NUCLEOTIDE SEQUENCE [LARGE SCALE GENOMIC DNA]</scope>
    <source>
        <strain evidence="2">CSUR P1867</strain>
    </source>
</reference>
<dbReference type="RefSeq" id="WP_082147296.1">
    <property type="nucleotide sequence ID" value="NZ_CVRY01000001.1"/>
</dbReference>
<dbReference type="EMBL" id="CVRY01000001">
    <property type="protein sequence ID" value="CRL58876.1"/>
    <property type="molecule type" value="Genomic_DNA"/>
</dbReference>
<sequence length="139" mass="16408">MKEIQISVIKKLSKPRRKLYLSSAFNISNIDNQLSILIPILSETISEIKKRQYQKQSKSFRIKKVSQFFEYLAESDKKERAINALEFLLFCFDNGCRIIKKVISQELSPLVKDVEYLIDFELKKIIRTPSFSLFDFFKT</sequence>
<proteinExistence type="predicted"/>
<evidence type="ECO:0000313" key="2">
    <source>
        <dbReference type="Proteomes" id="UP000183920"/>
    </source>
</evidence>
<organism evidence="1 2">
    <name type="scientific">Proteus penneri</name>
    <dbReference type="NCBI Taxonomy" id="102862"/>
    <lineage>
        <taxon>Bacteria</taxon>
        <taxon>Pseudomonadati</taxon>
        <taxon>Pseudomonadota</taxon>
        <taxon>Gammaproteobacteria</taxon>
        <taxon>Enterobacterales</taxon>
        <taxon>Morganellaceae</taxon>
        <taxon>Proteus</taxon>
    </lineage>
</organism>
<protein>
    <submittedName>
        <fullName evidence="1">Uncharacterized protein</fullName>
    </submittedName>
</protein>
<accession>A0A0G4PZN8</accession>
<dbReference type="Proteomes" id="UP000183920">
    <property type="component" value="Unassembled WGS sequence"/>
</dbReference>
<evidence type="ECO:0000313" key="1">
    <source>
        <dbReference type="EMBL" id="CRL58876.1"/>
    </source>
</evidence>
<gene>
    <name evidence="1" type="ORF">BN1804_00039</name>
</gene>